<accession>A0A101M0W3</accession>
<keyword evidence="2" id="KW-0496">Mitochondrion</keyword>
<protein>
    <submittedName>
        <fullName evidence="2">Uncharacterized protein</fullName>
    </submittedName>
</protein>
<comment type="caution">
    <text evidence="2">The sequence shown here is derived from an EMBL/GenBank/DDBJ whole genome shotgun (WGS) entry which is preliminary data.</text>
</comment>
<geneLocation type="mitochondrion" evidence="2"/>
<dbReference type="AlphaFoldDB" id="A0A101M0W3"/>
<feature type="region of interest" description="Disordered" evidence="1">
    <location>
        <begin position="38"/>
        <end position="59"/>
    </location>
</feature>
<evidence type="ECO:0000313" key="2">
    <source>
        <dbReference type="EMBL" id="KUM48986.1"/>
    </source>
</evidence>
<reference evidence="2" key="1">
    <citation type="journal article" date="2015" name="Genome Biol. Evol.">
        <title>Organellar Genomes of White Spruce (Picea glauca): Assembly and Annotation.</title>
        <authorList>
            <person name="Jackman S.D."/>
            <person name="Warren R.L."/>
            <person name="Gibb E.A."/>
            <person name="Vandervalk B.P."/>
            <person name="Mohamadi H."/>
            <person name="Chu J."/>
            <person name="Raymond A."/>
            <person name="Pleasance S."/>
            <person name="Coope R."/>
            <person name="Wildung M.R."/>
            <person name="Ritland C.E."/>
            <person name="Bousquet J."/>
            <person name="Jones S.J."/>
            <person name="Bohlmann J."/>
            <person name="Birol I."/>
        </authorList>
    </citation>
    <scope>NUCLEOTIDE SEQUENCE [LARGE SCALE GENOMIC DNA]</scope>
    <source>
        <tissue evidence="2">Flushing bud</tissue>
    </source>
</reference>
<proteinExistence type="predicted"/>
<name>A0A101M0W3_PICGL</name>
<dbReference type="EMBL" id="LKAM01000004">
    <property type="protein sequence ID" value="KUM48986.1"/>
    <property type="molecule type" value="Genomic_DNA"/>
</dbReference>
<organism evidence="2">
    <name type="scientific">Picea glauca</name>
    <name type="common">White spruce</name>
    <name type="synonym">Pinus glauca</name>
    <dbReference type="NCBI Taxonomy" id="3330"/>
    <lineage>
        <taxon>Eukaryota</taxon>
        <taxon>Viridiplantae</taxon>
        <taxon>Streptophyta</taxon>
        <taxon>Embryophyta</taxon>
        <taxon>Tracheophyta</taxon>
        <taxon>Spermatophyta</taxon>
        <taxon>Pinopsida</taxon>
        <taxon>Pinidae</taxon>
        <taxon>Conifers I</taxon>
        <taxon>Pinales</taxon>
        <taxon>Pinaceae</taxon>
        <taxon>Picea</taxon>
    </lineage>
</organism>
<gene>
    <name evidence="2" type="ORF">ABT39_MTgene4322</name>
</gene>
<sequence>MKPSDLRSERGPSLGVTLHALGRSLAHEEESWTISGLDSQACEEEEGEQSLSIPLIPVA</sequence>
<evidence type="ECO:0000256" key="1">
    <source>
        <dbReference type="SAM" id="MobiDB-lite"/>
    </source>
</evidence>